<accession>A0A5M9GK25</accession>
<proteinExistence type="predicted"/>
<comment type="caution">
    <text evidence="1">The sequence shown here is derived from an EMBL/GenBank/DDBJ whole genome shotgun (WGS) entry which is preliminary data.</text>
</comment>
<dbReference type="AlphaFoldDB" id="A0A5M9GK25"/>
<dbReference type="Proteomes" id="UP000325411">
    <property type="component" value="Unassembled WGS sequence"/>
</dbReference>
<gene>
    <name evidence="1" type="ORF">FYW06_28060</name>
</gene>
<evidence type="ECO:0000313" key="1">
    <source>
        <dbReference type="EMBL" id="KAA8473038.1"/>
    </source>
</evidence>
<dbReference type="EMBL" id="VXCE01000044">
    <property type="protein sequence ID" value="KAA8473038.1"/>
    <property type="molecule type" value="Genomic_DNA"/>
</dbReference>
<protein>
    <submittedName>
        <fullName evidence="1">Uncharacterized protein</fullName>
    </submittedName>
</protein>
<name>A0A5M9GK25_9BACI</name>
<dbReference type="RefSeq" id="WP_153623576.1">
    <property type="nucleotide sequence ID" value="NZ_CP064082.1"/>
</dbReference>
<sequence length="89" mass="10896">MKQTMEQMSLFDMDESKFKIYEVLEMNNLFYTIKAYYCYKNYENIVKYYYVRTTNDTIIDLCVSYDSQVFAIYEDFSETIIKRIYKGNL</sequence>
<evidence type="ECO:0000313" key="2">
    <source>
        <dbReference type="Proteomes" id="UP000325411"/>
    </source>
</evidence>
<organism evidence="1 2">
    <name type="scientific">Bacillus paranthracis</name>
    <dbReference type="NCBI Taxonomy" id="2026186"/>
    <lineage>
        <taxon>Bacteria</taxon>
        <taxon>Bacillati</taxon>
        <taxon>Bacillota</taxon>
        <taxon>Bacilli</taxon>
        <taxon>Bacillales</taxon>
        <taxon>Bacillaceae</taxon>
        <taxon>Bacillus</taxon>
        <taxon>Bacillus cereus group</taxon>
    </lineage>
</organism>
<reference evidence="1 2" key="1">
    <citation type="submission" date="2019-09" db="EMBL/GenBank/DDBJ databases">
        <authorList>
            <person name="Geng P."/>
            <person name="Wan X."/>
            <person name="Zhou G."/>
            <person name="Yuan Z."/>
            <person name="Hu X."/>
        </authorList>
    </citation>
    <scope>NUCLEOTIDE SEQUENCE [LARGE SCALE GENOMIC DNA]</scope>
    <source>
        <strain evidence="1 2">EFR-4</strain>
    </source>
</reference>